<evidence type="ECO:0008006" key="3">
    <source>
        <dbReference type="Google" id="ProtNLM"/>
    </source>
</evidence>
<dbReference type="Proteomes" id="UP001153954">
    <property type="component" value="Unassembled WGS sequence"/>
</dbReference>
<keyword evidence="2" id="KW-1185">Reference proteome</keyword>
<evidence type="ECO:0000313" key="1">
    <source>
        <dbReference type="EMBL" id="CAH2103131.1"/>
    </source>
</evidence>
<name>A0AAU9UYY7_EUPED</name>
<dbReference type="EMBL" id="CAKOGL010000026">
    <property type="protein sequence ID" value="CAH2103131.1"/>
    <property type="molecule type" value="Genomic_DNA"/>
</dbReference>
<gene>
    <name evidence="1" type="ORF">EEDITHA_LOCUS17680</name>
</gene>
<organism evidence="1 2">
    <name type="scientific">Euphydryas editha</name>
    <name type="common">Edith's checkerspot</name>
    <dbReference type="NCBI Taxonomy" id="104508"/>
    <lineage>
        <taxon>Eukaryota</taxon>
        <taxon>Metazoa</taxon>
        <taxon>Ecdysozoa</taxon>
        <taxon>Arthropoda</taxon>
        <taxon>Hexapoda</taxon>
        <taxon>Insecta</taxon>
        <taxon>Pterygota</taxon>
        <taxon>Neoptera</taxon>
        <taxon>Endopterygota</taxon>
        <taxon>Lepidoptera</taxon>
        <taxon>Glossata</taxon>
        <taxon>Ditrysia</taxon>
        <taxon>Papilionoidea</taxon>
        <taxon>Nymphalidae</taxon>
        <taxon>Nymphalinae</taxon>
        <taxon>Euphydryas</taxon>
    </lineage>
</organism>
<accession>A0AAU9UYY7</accession>
<proteinExistence type="predicted"/>
<sequence length="93" mass="10351">MGVPSKIRYLLKALLKDYSCRVAHDAFISADIGVHAGVRNSCLLSPLLFLIVLDDIMHKANVGKRQGIEWGLTNELDELDYADDLCLLSHRNA</sequence>
<dbReference type="AlphaFoldDB" id="A0AAU9UYY7"/>
<protein>
    <recommendedName>
        <fullName evidence="3">Reverse transcriptase domain-containing protein</fullName>
    </recommendedName>
</protein>
<evidence type="ECO:0000313" key="2">
    <source>
        <dbReference type="Proteomes" id="UP001153954"/>
    </source>
</evidence>
<reference evidence="1" key="1">
    <citation type="submission" date="2022-03" db="EMBL/GenBank/DDBJ databases">
        <authorList>
            <person name="Tunstrom K."/>
        </authorList>
    </citation>
    <scope>NUCLEOTIDE SEQUENCE</scope>
</reference>
<comment type="caution">
    <text evidence="1">The sequence shown here is derived from an EMBL/GenBank/DDBJ whole genome shotgun (WGS) entry which is preliminary data.</text>
</comment>